<sequence length="239" mass="25368">MPPFYPYFPSSTTPRAPVATSQFIFPYPQHQNTTNEAHNGTNHQNSGTCASCAHCHESGVPCSVCDCGHHHDGDLPCALCGHNHHTGLPCPQCGCEYHNDDGLPCPPNGRNPMLNLTGPASSDCEGCEPPILPDIPPPLASANTFHSTHGPCQDLTVVNANGRLQLRNGTVTGLLGLSQAQASSPDGGPGYHSKQTGQVLMVVMFIAGAAVALGALYCVGRAYWRYKMRKAEKQRVISA</sequence>
<name>A0A177CFA2_9PLEO</name>
<proteinExistence type="predicted"/>
<dbReference type="RefSeq" id="XP_018036381.1">
    <property type="nucleotide sequence ID" value="XM_018184171.1"/>
</dbReference>
<dbReference type="Proteomes" id="UP000077069">
    <property type="component" value="Unassembled WGS sequence"/>
</dbReference>
<protein>
    <submittedName>
        <fullName evidence="2">Uncharacterized protein</fullName>
    </submittedName>
</protein>
<dbReference type="OrthoDB" id="10549205at2759"/>
<dbReference type="AlphaFoldDB" id="A0A177CFA2"/>
<dbReference type="InParanoid" id="A0A177CFA2"/>
<evidence type="ECO:0000313" key="3">
    <source>
        <dbReference type="Proteomes" id="UP000077069"/>
    </source>
</evidence>
<keyword evidence="1" id="KW-0812">Transmembrane</keyword>
<accession>A0A177CFA2</accession>
<reference evidence="2 3" key="1">
    <citation type="submission" date="2016-05" db="EMBL/GenBank/DDBJ databases">
        <title>Comparative analysis of secretome profiles of manganese(II)-oxidizing ascomycete fungi.</title>
        <authorList>
            <consortium name="DOE Joint Genome Institute"/>
            <person name="Zeiner C.A."/>
            <person name="Purvine S.O."/>
            <person name="Zink E.M."/>
            <person name="Wu S."/>
            <person name="Pasa-Tolic L."/>
            <person name="Chaput D.L."/>
            <person name="Haridas S."/>
            <person name="Grigoriev I.V."/>
            <person name="Santelli C.M."/>
            <person name="Hansel C.M."/>
        </authorList>
    </citation>
    <scope>NUCLEOTIDE SEQUENCE [LARGE SCALE GENOMIC DNA]</scope>
    <source>
        <strain evidence="2 3">AP3s5-JAC2a</strain>
    </source>
</reference>
<feature type="transmembrane region" description="Helical" evidence="1">
    <location>
        <begin position="199"/>
        <end position="220"/>
    </location>
</feature>
<evidence type="ECO:0000256" key="1">
    <source>
        <dbReference type="SAM" id="Phobius"/>
    </source>
</evidence>
<dbReference type="GeneID" id="28767657"/>
<organism evidence="2 3">
    <name type="scientific">Paraphaeosphaeria sporulosa</name>
    <dbReference type="NCBI Taxonomy" id="1460663"/>
    <lineage>
        <taxon>Eukaryota</taxon>
        <taxon>Fungi</taxon>
        <taxon>Dikarya</taxon>
        <taxon>Ascomycota</taxon>
        <taxon>Pezizomycotina</taxon>
        <taxon>Dothideomycetes</taxon>
        <taxon>Pleosporomycetidae</taxon>
        <taxon>Pleosporales</taxon>
        <taxon>Massarineae</taxon>
        <taxon>Didymosphaeriaceae</taxon>
        <taxon>Paraphaeosphaeria</taxon>
    </lineage>
</organism>
<keyword evidence="1" id="KW-1133">Transmembrane helix</keyword>
<keyword evidence="3" id="KW-1185">Reference proteome</keyword>
<keyword evidence="1" id="KW-0472">Membrane</keyword>
<dbReference type="EMBL" id="KV441552">
    <property type="protein sequence ID" value="OAG06016.1"/>
    <property type="molecule type" value="Genomic_DNA"/>
</dbReference>
<gene>
    <name evidence="2" type="ORF">CC84DRAFT_1244894</name>
</gene>
<evidence type="ECO:0000313" key="2">
    <source>
        <dbReference type="EMBL" id="OAG06016.1"/>
    </source>
</evidence>